<dbReference type="EMBL" id="MU069845">
    <property type="protein sequence ID" value="KAF5832838.1"/>
    <property type="molecule type" value="Genomic_DNA"/>
</dbReference>
<accession>A0ABQ7GE01</accession>
<feature type="compositionally biased region" description="Basic residues" evidence="2">
    <location>
        <begin position="1"/>
        <end position="10"/>
    </location>
</feature>
<evidence type="ECO:0000256" key="1">
    <source>
        <dbReference type="SAM" id="Coils"/>
    </source>
</evidence>
<evidence type="ECO:0000256" key="2">
    <source>
        <dbReference type="SAM" id="MobiDB-lite"/>
    </source>
</evidence>
<keyword evidence="4" id="KW-1185">Reference proteome</keyword>
<organism evidence="3 4">
    <name type="scientific">Dunaliella salina</name>
    <name type="common">Green alga</name>
    <name type="synonym">Protococcus salinus</name>
    <dbReference type="NCBI Taxonomy" id="3046"/>
    <lineage>
        <taxon>Eukaryota</taxon>
        <taxon>Viridiplantae</taxon>
        <taxon>Chlorophyta</taxon>
        <taxon>core chlorophytes</taxon>
        <taxon>Chlorophyceae</taxon>
        <taxon>CS clade</taxon>
        <taxon>Chlamydomonadales</taxon>
        <taxon>Dunaliellaceae</taxon>
        <taxon>Dunaliella</taxon>
    </lineage>
</organism>
<evidence type="ECO:0000313" key="3">
    <source>
        <dbReference type="EMBL" id="KAF5832838.1"/>
    </source>
</evidence>
<proteinExistence type="predicted"/>
<dbReference type="Proteomes" id="UP000815325">
    <property type="component" value="Unassembled WGS sequence"/>
</dbReference>
<evidence type="ECO:0000313" key="4">
    <source>
        <dbReference type="Proteomes" id="UP000815325"/>
    </source>
</evidence>
<sequence length="289" mass="31817">MPGTKKRQQQLKRNGKETAARQAADNRQVWKHNSNSKVEAAPKPDTRALRQQLLEAEEQAAAATAEVALQQQQAQQQQQQHDVAAKQQQLEEQQAESARVYSELYNEFLAATAAPFDQLQQGIQVAAEKVISLASNEEQLHAFMAATEENLAALQCEHEKQLLATIEAAEAEAQQQVAQLQRQLAHMEEAAAAKAAAAAQDVLKQKQRLEAAQAELRKLHKQFGSKTTKNLSILRRYHCCAHNHRRAARAGWGMMQPGPAPASQSPAPEEDIFVHAQVSQGSCGAMEVD</sequence>
<comment type="caution">
    <text evidence="3">The sequence shown here is derived from an EMBL/GenBank/DDBJ whole genome shotgun (WGS) entry which is preliminary data.</text>
</comment>
<reference evidence="3" key="1">
    <citation type="submission" date="2017-08" db="EMBL/GenBank/DDBJ databases">
        <authorList>
            <person name="Polle J.E."/>
            <person name="Barry K."/>
            <person name="Cushman J."/>
            <person name="Schmutz J."/>
            <person name="Tran D."/>
            <person name="Hathwaick L.T."/>
            <person name="Yim W.C."/>
            <person name="Jenkins J."/>
            <person name="Mckie-Krisberg Z.M."/>
            <person name="Prochnik S."/>
            <person name="Lindquist E."/>
            <person name="Dockter R.B."/>
            <person name="Adam C."/>
            <person name="Molina H."/>
            <person name="Bunkerborg J."/>
            <person name="Jin E."/>
            <person name="Buchheim M."/>
            <person name="Magnuson J."/>
        </authorList>
    </citation>
    <scope>NUCLEOTIDE SEQUENCE</scope>
    <source>
        <strain evidence="3">CCAP 19/18</strain>
    </source>
</reference>
<gene>
    <name evidence="3" type="ORF">DUNSADRAFT_11139</name>
</gene>
<feature type="coiled-coil region" evidence="1">
    <location>
        <begin position="46"/>
        <end position="96"/>
    </location>
</feature>
<keyword evidence="1" id="KW-0175">Coiled coil</keyword>
<feature type="coiled-coil region" evidence="1">
    <location>
        <begin position="144"/>
        <end position="222"/>
    </location>
</feature>
<protein>
    <submittedName>
        <fullName evidence="3">Uncharacterized protein</fullName>
    </submittedName>
</protein>
<name>A0ABQ7GE01_DUNSA</name>
<feature type="region of interest" description="Disordered" evidence="2">
    <location>
        <begin position="1"/>
        <end position="44"/>
    </location>
</feature>